<name>A0A2B4RPJ4_STYPI</name>
<dbReference type="InterPro" id="IPR036554">
    <property type="entry name" value="GHMP_kinase_C_sf"/>
</dbReference>
<evidence type="ECO:0000256" key="3">
    <source>
        <dbReference type="ARBA" id="ARBA00022741"/>
    </source>
</evidence>
<dbReference type="SUPFAM" id="SSF55060">
    <property type="entry name" value="GHMP Kinase, C-terminal domain"/>
    <property type="match status" value="1"/>
</dbReference>
<dbReference type="PIRSF" id="PIRSF000530">
    <property type="entry name" value="Galactokinase"/>
    <property type="match status" value="1"/>
</dbReference>
<dbReference type="PRINTS" id="PR00473">
    <property type="entry name" value="GALCTOKINASE"/>
</dbReference>
<dbReference type="PROSITE" id="PS00627">
    <property type="entry name" value="GHMP_KINASES_ATP"/>
    <property type="match status" value="1"/>
</dbReference>
<dbReference type="InterPro" id="IPR006203">
    <property type="entry name" value="GHMP_knse_ATP-bd_CS"/>
</dbReference>
<evidence type="ECO:0000256" key="1">
    <source>
        <dbReference type="ARBA" id="ARBA00006566"/>
    </source>
</evidence>
<dbReference type="Pfam" id="PF10509">
    <property type="entry name" value="GalKase_gal_bdg"/>
    <property type="match status" value="1"/>
</dbReference>
<comment type="caution">
    <text evidence="9">The sequence shown here is derived from an EMBL/GenBank/DDBJ whole genome shotgun (WGS) entry which is preliminary data.</text>
</comment>
<accession>A0A2B4RPJ4</accession>
<dbReference type="GO" id="GO:0005524">
    <property type="term" value="F:ATP binding"/>
    <property type="evidence" value="ECO:0007669"/>
    <property type="project" value="UniProtKB-KW"/>
</dbReference>
<protein>
    <submittedName>
        <fullName evidence="9">N-acetylgalactosamine kinase</fullName>
    </submittedName>
</protein>
<evidence type="ECO:0000259" key="8">
    <source>
        <dbReference type="Pfam" id="PF10509"/>
    </source>
</evidence>
<dbReference type="Gene3D" id="1.20.1440.340">
    <property type="match status" value="1"/>
</dbReference>
<dbReference type="GO" id="GO:0006012">
    <property type="term" value="P:galactose metabolic process"/>
    <property type="evidence" value="ECO:0007669"/>
    <property type="project" value="InterPro"/>
</dbReference>
<dbReference type="EMBL" id="LSMT01000396">
    <property type="protein sequence ID" value="PFX18719.1"/>
    <property type="molecule type" value="Genomic_DNA"/>
</dbReference>
<dbReference type="InterPro" id="IPR006206">
    <property type="entry name" value="Mevalonate/galactokinase"/>
</dbReference>
<evidence type="ECO:0000256" key="5">
    <source>
        <dbReference type="ARBA" id="ARBA00022840"/>
    </source>
</evidence>
<evidence type="ECO:0000313" key="10">
    <source>
        <dbReference type="Proteomes" id="UP000225706"/>
    </source>
</evidence>
<feature type="domain" description="GHMP kinase C-terminal" evidence="7">
    <location>
        <begin position="374"/>
        <end position="429"/>
    </location>
</feature>
<dbReference type="AlphaFoldDB" id="A0A2B4RPJ4"/>
<dbReference type="PANTHER" id="PTHR10457">
    <property type="entry name" value="MEVALONATE KINASE/GALACTOKINASE"/>
    <property type="match status" value="1"/>
</dbReference>
<organism evidence="9 10">
    <name type="scientific">Stylophora pistillata</name>
    <name type="common">Smooth cauliflower coral</name>
    <dbReference type="NCBI Taxonomy" id="50429"/>
    <lineage>
        <taxon>Eukaryota</taxon>
        <taxon>Metazoa</taxon>
        <taxon>Cnidaria</taxon>
        <taxon>Anthozoa</taxon>
        <taxon>Hexacorallia</taxon>
        <taxon>Scleractinia</taxon>
        <taxon>Astrocoeniina</taxon>
        <taxon>Pocilloporidae</taxon>
        <taxon>Stylophora</taxon>
    </lineage>
</organism>
<evidence type="ECO:0000313" key="9">
    <source>
        <dbReference type="EMBL" id="PFX18719.1"/>
    </source>
</evidence>
<feature type="domain" description="Galactokinase N-terminal" evidence="8">
    <location>
        <begin position="38"/>
        <end position="86"/>
    </location>
</feature>
<keyword evidence="4 9" id="KW-0418">Kinase</keyword>
<dbReference type="InterPro" id="IPR013750">
    <property type="entry name" value="GHMP_kinase_C_dom"/>
</dbReference>
<proteinExistence type="inferred from homology"/>
<dbReference type="PANTHER" id="PTHR10457:SF7">
    <property type="entry name" value="GALACTOKINASE-RELATED"/>
    <property type="match status" value="1"/>
</dbReference>
<dbReference type="Gene3D" id="3.30.230.10">
    <property type="match status" value="1"/>
</dbReference>
<evidence type="ECO:0000259" key="7">
    <source>
        <dbReference type="Pfam" id="PF08544"/>
    </source>
</evidence>
<dbReference type="InterPro" id="IPR019539">
    <property type="entry name" value="GalKase_N"/>
</dbReference>
<keyword evidence="3" id="KW-0547">Nucleotide-binding</keyword>
<feature type="domain" description="GHMP kinase N-terminal" evidence="6">
    <location>
        <begin position="132"/>
        <end position="208"/>
    </location>
</feature>
<dbReference type="Pfam" id="PF08544">
    <property type="entry name" value="GHMP_kinases_C"/>
    <property type="match status" value="1"/>
</dbReference>
<dbReference type="InterPro" id="IPR014721">
    <property type="entry name" value="Ribsml_uS5_D2-typ_fold_subgr"/>
</dbReference>
<dbReference type="NCBIfam" id="TIGR00131">
    <property type="entry name" value="gal_kin"/>
    <property type="match status" value="1"/>
</dbReference>
<comment type="similarity">
    <text evidence="1">Belongs to the GHMP kinase family. GalK subfamily.</text>
</comment>
<dbReference type="STRING" id="50429.A0A2B4RPJ4"/>
<evidence type="ECO:0000259" key="6">
    <source>
        <dbReference type="Pfam" id="PF00288"/>
    </source>
</evidence>
<dbReference type="Proteomes" id="UP000225706">
    <property type="component" value="Unassembled WGS sequence"/>
</dbReference>
<dbReference type="PRINTS" id="PR00959">
    <property type="entry name" value="MEVGALKINASE"/>
</dbReference>
<evidence type="ECO:0000256" key="4">
    <source>
        <dbReference type="ARBA" id="ARBA00022777"/>
    </source>
</evidence>
<dbReference type="FunFam" id="1.20.1440.340:FF:000001">
    <property type="entry name" value="N-acetylgalactosamine kinase isoform 2"/>
    <property type="match status" value="1"/>
</dbReference>
<dbReference type="SUPFAM" id="SSF54211">
    <property type="entry name" value="Ribosomal protein S5 domain 2-like"/>
    <property type="match status" value="1"/>
</dbReference>
<dbReference type="GO" id="GO:0005829">
    <property type="term" value="C:cytosol"/>
    <property type="evidence" value="ECO:0007669"/>
    <property type="project" value="TreeGrafter"/>
</dbReference>
<dbReference type="GO" id="GO:0004335">
    <property type="term" value="F:galactokinase activity"/>
    <property type="evidence" value="ECO:0007669"/>
    <property type="project" value="InterPro"/>
</dbReference>
<keyword evidence="5" id="KW-0067">ATP-binding</keyword>
<sequence length="472" mass="51518">MANGSGDFPDCPPSYSSLEKIYGASTDRASLRYEKIKEAFHSKFGCSPEFYARAPGRVKIIGEHIDYCGYGVLPMAVEQDIVIAVATNDQKMLNISNTFEDFQDFSVSCEDYKIDGKEWYHYFLCGYKGLVDHMKIESPIGMNLIIDGTVPKSAGLSSSSALVCCSGLATLHANGLKLSKHELAEICTKCERYIGTEGGGMDQSISFLAEPGTAKHIEFDPIRAYDVTLPDGIVFVIANSLVEMKKSATAGTHFNARVVECRLAAKVLAKKCGLDWKSVRRLSEVQQGAEKSLDEMVEMVDSCLHAEPYMKKELCEYFELTDEELVNQCMSPSTAGVTSFKLHDRAKHVYSEAARVLKFKSVCGEKPANAVQVLGGLMNDSHESCSKMYECSCEELDQLVQQCRRAGAVGSRLTGAGWGGCTVSLVPTDVLNGLVKQVHDGYYAADPGRLKRVSESLFATQPGSGAAILKLK</sequence>
<dbReference type="InterPro" id="IPR020568">
    <property type="entry name" value="Ribosomal_Su5_D2-typ_SF"/>
</dbReference>
<reference evidence="10" key="1">
    <citation type="journal article" date="2017" name="bioRxiv">
        <title>Comparative analysis of the genomes of Stylophora pistillata and Acropora digitifera provides evidence for extensive differences between species of corals.</title>
        <authorList>
            <person name="Voolstra C.R."/>
            <person name="Li Y."/>
            <person name="Liew Y.J."/>
            <person name="Baumgarten S."/>
            <person name="Zoccola D."/>
            <person name="Flot J.-F."/>
            <person name="Tambutte S."/>
            <person name="Allemand D."/>
            <person name="Aranda M."/>
        </authorList>
    </citation>
    <scope>NUCLEOTIDE SEQUENCE [LARGE SCALE GENOMIC DNA]</scope>
</reference>
<gene>
    <name evidence="9" type="primary">Galk2</name>
    <name evidence="9" type="ORF">AWC38_SpisGene16906</name>
</gene>
<keyword evidence="10" id="KW-1185">Reference proteome</keyword>
<dbReference type="FunFam" id="3.30.230.10:FF:000023">
    <property type="entry name" value="Putative N-acetylgalactosamine kinase"/>
    <property type="match status" value="1"/>
</dbReference>
<evidence type="ECO:0000256" key="2">
    <source>
        <dbReference type="ARBA" id="ARBA00022679"/>
    </source>
</evidence>
<dbReference type="OrthoDB" id="187738at2759"/>
<dbReference type="InterPro" id="IPR006204">
    <property type="entry name" value="GHMP_kinase_N_dom"/>
</dbReference>
<dbReference type="InterPro" id="IPR000705">
    <property type="entry name" value="Galactokinase"/>
</dbReference>
<dbReference type="Gene3D" id="3.30.70.3170">
    <property type="match status" value="1"/>
</dbReference>
<dbReference type="Pfam" id="PF00288">
    <property type="entry name" value="GHMP_kinases_N"/>
    <property type="match status" value="1"/>
</dbReference>
<keyword evidence="2" id="KW-0808">Transferase</keyword>